<proteinExistence type="predicted"/>
<dbReference type="Pfam" id="PF02566">
    <property type="entry name" value="OsmC"/>
    <property type="match status" value="1"/>
</dbReference>
<reference evidence="2 3" key="1">
    <citation type="submission" date="2015-06" db="EMBL/GenBank/DDBJ databases">
        <authorList>
            <person name="Ju K.-S."/>
            <person name="Doroghazi J.R."/>
            <person name="Metcalf W.W."/>
        </authorList>
    </citation>
    <scope>NUCLEOTIDE SEQUENCE [LARGE SCALE GENOMIC DNA]</scope>
    <source>
        <strain evidence="2 3">NRRL 3414</strain>
    </source>
</reference>
<organism evidence="2 3">
    <name type="scientific">Streptomyces viridochromogenes</name>
    <dbReference type="NCBI Taxonomy" id="1938"/>
    <lineage>
        <taxon>Bacteria</taxon>
        <taxon>Bacillati</taxon>
        <taxon>Actinomycetota</taxon>
        <taxon>Actinomycetes</taxon>
        <taxon>Kitasatosporales</taxon>
        <taxon>Streptomycetaceae</taxon>
        <taxon>Streptomyces</taxon>
    </lineage>
</organism>
<comment type="caution">
    <text evidence="2">The sequence shown here is derived from an EMBL/GenBank/DDBJ whole genome shotgun (WGS) entry which is preliminary data.</text>
</comment>
<feature type="region of interest" description="Disordered" evidence="1">
    <location>
        <begin position="171"/>
        <end position="193"/>
    </location>
</feature>
<dbReference type="RefSeq" id="WP_048586541.1">
    <property type="nucleotide sequence ID" value="NZ_LFNT01000087.1"/>
</dbReference>
<dbReference type="SUPFAM" id="SSF82784">
    <property type="entry name" value="OsmC-like"/>
    <property type="match status" value="2"/>
</dbReference>
<protein>
    <recommendedName>
        <fullName evidence="4">OsmC family protein</fullName>
    </recommendedName>
</protein>
<dbReference type="OrthoDB" id="9789573at2"/>
<dbReference type="Proteomes" id="UP000037432">
    <property type="component" value="Unassembled WGS sequence"/>
</dbReference>
<evidence type="ECO:0000313" key="2">
    <source>
        <dbReference type="EMBL" id="KMS67952.1"/>
    </source>
</evidence>
<gene>
    <name evidence="2" type="ORF">ACM01_40830</name>
</gene>
<evidence type="ECO:0000256" key="1">
    <source>
        <dbReference type="SAM" id="MobiDB-lite"/>
    </source>
</evidence>
<evidence type="ECO:0000313" key="3">
    <source>
        <dbReference type="Proteomes" id="UP000037432"/>
    </source>
</evidence>
<dbReference type="InterPro" id="IPR036102">
    <property type="entry name" value="OsmC/Ohrsf"/>
</dbReference>
<accession>A0A0J7YWV1</accession>
<dbReference type="InterPro" id="IPR003718">
    <property type="entry name" value="OsmC/Ohr_fam"/>
</dbReference>
<dbReference type="EMBL" id="LFNT01000087">
    <property type="protein sequence ID" value="KMS67952.1"/>
    <property type="molecule type" value="Genomic_DNA"/>
</dbReference>
<dbReference type="AlphaFoldDB" id="A0A0J7YWV1"/>
<dbReference type="Gene3D" id="3.30.300.20">
    <property type="match status" value="2"/>
</dbReference>
<dbReference type="PATRIC" id="fig|1938.3.peg.9493"/>
<dbReference type="InterPro" id="IPR052924">
    <property type="entry name" value="OsmC/Ohr_hydroprdx_reductase"/>
</dbReference>
<dbReference type="InterPro" id="IPR015946">
    <property type="entry name" value="KH_dom-like_a/b"/>
</dbReference>
<name>A0A0J7YWV1_STRVR</name>
<dbReference type="PANTHER" id="PTHR35368">
    <property type="entry name" value="HYDROPEROXIDE REDUCTASE"/>
    <property type="match status" value="1"/>
</dbReference>
<dbReference type="PANTHER" id="PTHR35368:SF1">
    <property type="entry name" value="HYDROPEROXIDE REDUCTASE"/>
    <property type="match status" value="1"/>
</dbReference>
<sequence length="336" mass="35284">MRNSFNIASFSELVQETKEDPEKAQFYYGARARYLPHRGVRVFATPALLGGVKSARRFGFDVAEPAAHRLSDEPTPMEMALTGIASCSVKSTIAGGSSRNVNFDALAMTISAQLVPGGDEQLGAAKVAELSCELTAQTDTAGTVLAEIAAQVAERSPNHRTATDKTETRFLLGGRPVPLPSDDTPAPDTGGSRSVARHVTWLSGAQLESRDASGKGGVLRVDQPKQLAGVDWGPNPQEYLVMAAAADIAQLAGRAQQLRTGESGEWVVEATGHLDIRGLMNVDPTAPIGLQTVIFTLRAPDGMRSADAVADVCRAAAASAVVDLIARPHPAAVHVG</sequence>
<evidence type="ECO:0008006" key="4">
    <source>
        <dbReference type="Google" id="ProtNLM"/>
    </source>
</evidence>